<proteinExistence type="predicted"/>
<evidence type="ECO:0000313" key="2">
    <source>
        <dbReference type="Proteomes" id="UP001242841"/>
    </source>
</evidence>
<gene>
    <name evidence="1" type="primary">31</name>
    <name evidence="1" type="ORF">SEA_TROGGLEHUMPER_31</name>
</gene>
<name>A0AAF0GK07_9CAUD</name>
<organism evidence="1 2">
    <name type="scientific">Rhodococcus phage Trogglehumper</name>
    <dbReference type="NCBI Taxonomy" id="3038381"/>
    <lineage>
        <taxon>Viruses</taxon>
        <taxon>Duplodnaviria</taxon>
        <taxon>Heunggongvirae</taxon>
        <taxon>Uroviricota</taxon>
        <taxon>Caudoviricetes</taxon>
        <taxon>Caudoviricetes incertae sedis</taxon>
        <taxon>Trogglehumpervirus</taxon>
        <taxon>Trogglehumpervirus trogglehumper</taxon>
    </lineage>
</organism>
<sequence>MHPRTRKQLKCECSKRHLLAYYGLNEEGVPYVHVKAQRQRRIVVNLVILGDCEIQCPSCLRWVILSFKDDGEMDKEESLVPPAEIDEIQTLEYTNNA</sequence>
<protein>
    <submittedName>
        <fullName evidence="1">Uncharacterized protein</fullName>
    </submittedName>
</protein>
<keyword evidence="2" id="KW-1185">Reference proteome</keyword>
<dbReference type="Proteomes" id="UP001242841">
    <property type="component" value="Segment"/>
</dbReference>
<evidence type="ECO:0000313" key="1">
    <source>
        <dbReference type="EMBL" id="WGH21915.1"/>
    </source>
</evidence>
<dbReference type="EMBL" id="OQ709222">
    <property type="protein sequence ID" value="WGH21915.1"/>
    <property type="molecule type" value="Genomic_DNA"/>
</dbReference>
<reference evidence="1" key="1">
    <citation type="submission" date="2023-03" db="EMBL/GenBank/DDBJ databases">
        <authorList>
            <person name="Aguilar E."/>
            <person name="Antigua R."/>
            <person name="Antonino C."/>
            <person name="Bisram R."/>
            <person name="Chen J."/>
            <person name="Davilmar B."/>
            <person name="Del R.K."/>
            <person name="Germosen J."/>
            <person name="Hernandez J."/>
            <person name="Kelloggs L."/>
            <person name="Lema C."/>
            <person name="Li J."/>
            <person name="Melendez A."/>
            <person name="Mohammed I."/>
            <person name="Ryan A."/>
            <person name="Singh S."/>
            <person name="Tariq H."/>
            <person name="Golebiewska U.P."/>
            <person name="Russell D.A."/>
            <person name="Jacobs-Sera D."/>
            <person name="Hatfull G.F."/>
        </authorList>
    </citation>
    <scope>NUCLEOTIDE SEQUENCE</scope>
</reference>
<accession>A0AAF0GK07</accession>